<protein>
    <recommendedName>
        <fullName evidence="3">AAA+ ATPase domain-containing protein</fullName>
    </recommendedName>
</protein>
<evidence type="ECO:0008006" key="3">
    <source>
        <dbReference type="Google" id="ProtNLM"/>
    </source>
</evidence>
<sequence length="394" mass="43384">MVSPREQARLGGIPEESLQNFADDWDTDMREVHQGTTTSAPQRLSALPEHELPRVWKATELAPSKPIEWLARHRVPRGNVTVLVGDEGIGKSLYWVWLVVALTTGQGVPSAGIPAGKPRYVLLFLAENGWQDMDRPRLEVAGADLNYVRVIATNEDGTGAGTFTGHTQKLIEDMPDKPALIVADPWLDTVPGNLNVKDGQQAKQALRPWRELAIKHNAGVLLVAHTNRISSASARDKYGATAELRKTARMTLYAQQDDETGYLVVGPEKSNLVPSGAKSDQFQFNATTPDGFTDNVPYLGYAGLSEHTATELIEQKAAVASEVGKPETGEAKDIILDFLRMKKGTAPASAIKEFWDGQGLQKPSWKTIQNSRRKWGIDSIKTADGWEWFIPDRE</sequence>
<dbReference type="Gene3D" id="3.40.50.300">
    <property type="entry name" value="P-loop containing nucleotide triphosphate hydrolases"/>
    <property type="match status" value="1"/>
</dbReference>
<dbReference type="AlphaFoldDB" id="G7HYN7"/>
<dbReference type="SUPFAM" id="SSF52540">
    <property type="entry name" value="P-loop containing nucleoside triphosphate hydrolases"/>
    <property type="match status" value="1"/>
</dbReference>
<reference evidence="1 2" key="1">
    <citation type="journal article" date="2012" name="J. Bacteriol.">
        <title>Genome Sequence of Corynebacterium casei UCMA 3821, Isolated from a Smear-Ripened Cheese.</title>
        <authorList>
            <person name="Monnet C."/>
            <person name="Loux V."/>
            <person name="Bento P."/>
            <person name="Gibrat J.F."/>
            <person name="Straub C."/>
            <person name="Bonnarme P."/>
            <person name="Landaud S."/>
            <person name="Irlinger F."/>
        </authorList>
    </citation>
    <scope>NUCLEOTIDE SEQUENCE [LARGE SCALE GENOMIC DNA]</scope>
    <source>
        <strain evidence="1 2">UCMA 3821</strain>
    </source>
</reference>
<evidence type="ECO:0000313" key="1">
    <source>
        <dbReference type="EMBL" id="CCE55302.1"/>
    </source>
</evidence>
<dbReference type="Pfam" id="PF13481">
    <property type="entry name" value="AAA_25"/>
    <property type="match status" value="1"/>
</dbReference>
<gene>
    <name evidence="1" type="ORF">CCAS_08990</name>
</gene>
<organism evidence="1 2">
    <name type="scientific">Corynebacterium casei UCMA 3821</name>
    <dbReference type="NCBI Taxonomy" id="1110505"/>
    <lineage>
        <taxon>Bacteria</taxon>
        <taxon>Bacillati</taxon>
        <taxon>Actinomycetota</taxon>
        <taxon>Actinomycetes</taxon>
        <taxon>Mycobacteriales</taxon>
        <taxon>Corynebacteriaceae</taxon>
        <taxon>Corynebacterium</taxon>
    </lineage>
</organism>
<dbReference type="EMBL" id="CAFW01000079">
    <property type="protein sequence ID" value="CCE55302.1"/>
    <property type="molecule type" value="Genomic_DNA"/>
</dbReference>
<dbReference type="Proteomes" id="UP000004840">
    <property type="component" value="Unassembled WGS sequence"/>
</dbReference>
<proteinExistence type="predicted"/>
<evidence type="ECO:0000313" key="2">
    <source>
        <dbReference type="Proteomes" id="UP000004840"/>
    </source>
</evidence>
<accession>G7HYN7</accession>
<comment type="caution">
    <text evidence="1">The sequence shown here is derived from an EMBL/GenBank/DDBJ whole genome shotgun (WGS) entry which is preliminary data.</text>
</comment>
<dbReference type="InterPro" id="IPR027417">
    <property type="entry name" value="P-loop_NTPase"/>
</dbReference>
<name>G7HYN7_9CORY</name>
<dbReference type="RefSeq" id="WP_006822776.1">
    <property type="nucleotide sequence ID" value="NZ_CAFW01000079.1"/>
</dbReference>